<evidence type="ECO:0000313" key="2">
    <source>
        <dbReference type="Proteomes" id="UP000477386"/>
    </source>
</evidence>
<dbReference type="InterPro" id="IPR051159">
    <property type="entry name" value="Hexapeptide_acetyltransf"/>
</dbReference>
<accession>A0A6M0IN36</accession>
<dbReference type="RefSeq" id="WP_164041786.1">
    <property type="nucleotide sequence ID" value="NZ_JAAGNZ010000002.1"/>
</dbReference>
<reference evidence="1 2" key="1">
    <citation type="submission" date="2020-02" db="EMBL/GenBank/DDBJ databases">
        <title>Draft genome sequence of two Spirosoma agri KCTC 52727 and Spirosoma terrae KCTC 52035.</title>
        <authorList>
            <person name="Rojas J."/>
            <person name="Ambika Manirajan B."/>
            <person name="Ratering S."/>
            <person name="Suarez C."/>
            <person name="Schnell S."/>
        </authorList>
    </citation>
    <scope>NUCLEOTIDE SEQUENCE [LARGE SCALE GENOMIC DNA]</scope>
    <source>
        <strain evidence="1 2">KCTC 52727</strain>
    </source>
</reference>
<keyword evidence="1" id="KW-0808">Transferase</keyword>
<dbReference type="GO" id="GO:0016746">
    <property type="term" value="F:acyltransferase activity"/>
    <property type="evidence" value="ECO:0007669"/>
    <property type="project" value="UniProtKB-KW"/>
</dbReference>
<comment type="caution">
    <text evidence="1">The sequence shown here is derived from an EMBL/GenBank/DDBJ whole genome shotgun (WGS) entry which is preliminary data.</text>
</comment>
<name>A0A6M0IN36_9BACT</name>
<dbReference type="PANTHER" id="PTHR23416">
    <property type="entry name" value="SIALIC ACID SYNTHASE-RELATED"/>
    <property type="match status" value="1"/>
</dbReference>
<sequence length="225" mass="24976">MKRLLTTIAKLARDIRHLPNTIRFNFHYFPVRTAMHLPVMVSANVRLVELKGNVILKGPVEHRMIRIGFGHVGIFDQKNSRSIWEVSGTVQFDGTAQIGHGSKICVRGNLRIGTNFTITAESQIVCFHEIVFGRDCLLSWEILVMDTDFHKLYNGGGQQINKNRSIRVGNKNWIGCRALILKGASTPDNCIIAAGSTVSRQLLTGDVVLAGSPADVIRTGVTWEK</sequence>
<keyword evidence="1" id="KW-0012">Acyltransferase</keyword>
<organism evidence="1 2">
    <name type="scientific">Spirosoma agri</name>
    <dbReference type="NCBI Taxonomy" id="1987381"/>
    <lineage>
        <taxon>Bacteria</taxon>
        <taxon>Pseudomonadati</taxon>
        <taxon>Bacteroidota</taxon>
        <taxon>Cytophagia</taxon>
        <taxon>Cytophagales</taxon>
        <taxon>Cytophagaceae</taxon>
        <taxon>Spirosoma</taxon>
    </lineage>
</organism>
<dbReference type="EMBL" id="JAAGNZ010000002">
    <property type="protein sequence ID" value="NEU69322.1"/>
    <property type="molecule type" value="Genomic_DNA"/>
</dbReference>
<dbReference type="AlphaFoldDB" id="A0A6M0IN36"/>
<evidence type="ECO:0000313" key="1">
    <source>
        <dbReference type="EMBL" id="NEU69322.1"/>
    </source>
</evidence>
<keyword evidence="2" id="KW-1185">Reference proteome</keyword>
<dbReference type="Proteomes" id="UP000477386">
    <property type="component" value="Unassembled WGS sequence"/>
</dbReference>
<dbReference type="PANTHER" id="PTHR23416:SF78">
    <property type="entry name" value="LIPOPOLYSACCHARIDE BIOSYNTHESIS O-ACETYL TRANSFERASE WBBJ-RELATED"/>
    <property type="match status" value="1"/>
</dbReference>
<dbReference type="Gene3D" id="2.160.10.10">
    <property type="entry name" value="Hexapeptide repeat proteins"/>
    <property type="match status" value="1"/>
</dbReference>
<gene>
    <name evidence="1" type="ORF">GK091_20715</name>
</gene>
<proteinExistence type="predicted"/>
<protein>
    <submittedName>
        <fullName evidence="1">Acyltransferase</fullName>
    </submittedName>
</protein>
<dbReference type="SUPFAM" id="SSF51161">
    <property type="entry name" value="Trimeric LpxA-like enzymes"/>
    <property type="match status" value="1"/>
</dbReference>
<dbReference type="InterPro" id="IPR011004">
    <property type="entry name" value="Trimer_LpxA-like_sf"/>
</dbReference>